<dbReference type="Gene3D" id="3.30.920.50">
    <property type="entry name" value="Beta-1,3-glucanase, C-terminal domain"/>
    <property type="match status" value="1"/>
</dbReference>
<evidence type="ECO:0000313" key="3">
    <source>
        <dbReference type="Proteomes" id="UP000193689"/>
    </source>
</evidence>
<proteinExistence type="predicted"/>
<dbReference type="STRING" id="1141098.A0A1Y2DIQ8"/>
<accession>A0A1Y2DIQ8</accession>
<dbReference type="InterPro" id="IPR037176">
    <property type="entry name" value="Osmotin/thaumatin-like_sf"/>
</dbReference>
<feature type="domain" description="GH64" evidence="1">
    <location>
        <begin position="1"/>
        <end position="377"/>
    </location>
</feature>
<dbReference type="InterPro" id="IPR042517">
    <property type="entry name" value="Glyco_hydro_64_N_2"/>
</dbReference>
<dbReference type="AlphaFoldDB" id="A0A1Y2DIQ8"/>
<comment type="caution">
    <text evidence="2">The sequence shown here is derived from an EMBL/GenBank/DDBJ whole genome shotgun (WGS) entry which is preliminary data.</text>
</comment>
<dbReference type="Proteomes" id="UP000193689">
    <property type="component" value="Unassembled WGS sequence"/>
</dbReference>
<sequence length="381" mass="41591">MASFDVKAYITGAKCLEPGGPVCHPGDAVFVGTDGQFYNPQTESPIAAPVKNTNIEFHVDKRGGTENIVLPAYLKSARIWLVADGESLVFSAHVDGGNLFMDMPSATTDATDPNHNRRFSFVEFDSNPDELYANLSFVDWVSLVLGISLKTKNGTEPQTIPGLMKDSVDNICKAVQELGGAWAGLCIKRAEDQQTLRILSPNLNNSLHQDFIPDYYDKYVNAVWERYINTQDDGNCHKVDKGHEVKCQVDVGTQNLTCDAGTPNQYLKPTTADIWGCDSGPFKIDGNDEISKEIVSRISASFVRSTLLLDGGDIQPSVGMAKYYNPGGDYPTNQYSRIVHEHLINGMGYAFAYDDVNPVGENAAGVLKSPDADTLTVYVGE</sequence>
<protein>
    <recommendedName>
        <fullName evidence="1">GH64 domain-containing protein</fullName>
    </recommendedName>
</protein>
<dbReference type="PROSITE" id="PS52006">
    <property type="entry name" value="GH64"/>
    <property type="match status" value="1"/>
</dbReference>
<dbReference type="Pfam" id="PF16483">
    <property type="entry name" value="Glyco_hydro_64"/>
    <property type="match status" value="1"/>
</dbReference>
<dbReference type="RefSeq" id="XP_040711822.1">
    <property type="nucleotide sequence ID" value="XM_040856689.1"/>
</dbReference>
<organism evidence="2 3">
    <name type="scientific">Pseudomassariella vexata</name>
    <dbReference type="NCBI Taxonomy" id="1141098"/>
    <lineage>
        <taxon>Eukaryota</taxon>
        <taxon>Fungi</taxon>
        <taxon>Dikarya</taxon>
        <taxon>Ascomycota</taxon>
        <taxon>Pezizomycotina</taxon>
        <taxon>Sordariomycetes</taxon>
        <taxon>Xylariomycetidae</taxon>
        <taxon>Amphisphaeriales</taxon>
        <taxon>Pseudomassariaceae</taxon>
        <taxon>Pseudomassariella</taxon>
    </lineage>
</organism>
<dbReference type="PANTHER" id="PTHR38165:SF1">
    <property type="entry name" value="GLUCANASE B"/>
    <property type="match status" value="1"/>
</dbReference>
<dbReference type="EMBL" id="MCFJ01000014">
    <property type="protein sequence ID" value="ORY59128.1"/>
    <property type="molecule type" value="Genomic_DNA"/>
</dbReference>
<dbReference type="Gene3D" id="2.60.110.10">
    <property type="entry name" value="Thaumatin"/>
    <property type="match status" value="1"/>
</dbReference>
<dbReference type="InterPro" id="IPR032477">
    <property type="entry name" value="Glyco_hydro_64"/>
</dbReference>
<dbReference type="PANTHER" id="PTHR38165">
    <property type="match status" value="1"/>
</dbReference>
<keyword evidence="3" id="KW-1185">Reference proteome</keyword>
<evidence type="ECO:0000259" key="1">
    <source>
        <dbReference type="PROSITE" id="PS52006"/>
    </source>
</evidence>
<dbReference type="OrthoDB" id="10058186at2759"/>
<dbReference type="InterPro" id="IPR037398">
    <property type="entry name" value="Glyco_hydro_64_fam"/>
</dbReference>
<evidence type="ECO:0000313" key="2">
    <source>
        <dbReference type="EMBL" id="ORY59128.1"/>
    </source>
</evidence>
<dbReference type="InParanoid" id="A0A1Y2DIQ8"/>
<dbReference type="GeneID" id="63772901"/>
<gene>
    <name evidence="2" type="ORF">BCR38DRAFT_352127</name>
</gene>
<name>A0A1Y2DIQ8_9PEZI</name>
<reference evidence="2 3" key="1">
    <citation type="submission" date="2016-07" db="EMBL/GenBank/DDBJ databases">
        <title>Pervasive Adenine N6-methylation of Active Genes in Fungi.</title>
        <authorList>
            <consortium name="DOE Joint Genome Institute"/>
            <person name="Mondo S.J."/>
            <person name="Dannebaum R.O."/>
            <person name="Kuo R.C."/>
            <person name="Labutti K."/>
            <person name="Haridas S."/>
            <person name="Kuo A."/>
            <person name="Salamov A."/>
            <person name="Ahrendt S.R."/>
            <person name="Lipzen A."/>
            <person name="Sullivan W."/>
            <person name="Andreopoulos W.B."/>
            <person name="Clum A."/>
            <person name="Lindquist E."/>
            <person name="Daum C."/>
            <person name="Ramamoorthy G.K."/>
            <person name="Gryganskyi A."/>
            <person name="Culley D."/>
            <person name="Magnuson J.K."/>
            <person name="James T.Y."/>
            <person name="O'Malley M.A."/>
            <person name="Stajich J.E."/>
            <person name="Spatafora J.W."/>
            <person name="Visel A."/>
            <person name="Grigoriev I.V."/>
        </authorList>
    </citation>
    <scope>NUCLEOTIDE SEQUENCE [LARGE SCALE GENOMIC DNA]</scope>
    <source>
        <strain evidence="2 3">CBS 129021</strain>
    </source>
</reference>